<organism evidence="1 2">
    <name type="scientific">Pseudoxanthomonas winnipegensis</name>
    <dbReference type="NCBI Taxonomy" id="2480810"/>
    <lineage>
        <taxon>Bacteria</taxon>
        <taxon>Pseudomonadati</taxon>
        <taxon>Pseudomonadota</taxon>
        <taxon>Gammaproteobacteria</taxon>
        <taxon>Lysobacterales</taxon>
        <taxon>Lysobacteraceae</taxon>
        <taxon>Pseudoxanthomonas</taxon>
    </lineage>
</organism>
<evidence type="ECO:0000313" key="2">
    <source>
        <dbReference type="Proteomes" id="UP001234354"/>
    </source>
</evidence>
<dbReference type="PANTHER" id="PTHR10285">
    <property type="entry name" value="URIDINE KINASE"/>
    <property type="match status" value="1"/>
</dbReference>
<sequence>MTHPTHGFPDSLVSAALRSARALPQAVPVWGLSALQGTGKSTLAAQLAQAAQREGLRSAVLSLDDFYLTRAARQALARQVHPLLVTRGPPGTHDLPLALHTLQALREGRPVALPRFDKLADDRAAESTWPRLDGPVDLVIFDGWCLGTPAQAQAALVAPINALERDEDRDATWRSHCNAALARDYPALWRTCDALWFLQPPGFEHVVDWRWQAEKGLQAEHPERSAMTRPQLERFVQHYERVSRQALRTLPTLADHVVRVDAQRRVIAG</sequence>
<name>A0AAW8G6V9_9GAMM</name>
<dbReference type="GO" id="GO:0008887">
    <property type="term" value="F:glycerate kinase activity"/>
    <property type="evidence" value="ECO:0007669"/>
    <property type="project" value="UniProtKB-EC"/>
</dbReference>
<dbReference type="RefSeq" id="WP_307183948.1">
    <property type="nucleotide sequence ID" value="NZ_JAUTBB010000001.1"/>
</dbReference>
<dbReference type="EMBL" id="JAUTBB010000001">
    <property type="protein sequence ID" value="MDQ1118210.1"/>
    <property type="molecule type" value="Genomic_DNA"/>
</dbReference>
<proteinExistence type="predicted"/>
<protein>
    <submittedName>
        <fullName evidence="1">D-glycerate 3-kinase</fullName>
        <ecNumber evidence="1">2.7.1.31</ecNumber>
    </submittedName>
</protein>
<accession>A0AAW8G6V9</accession>
<dbReference type="Gene3D" id="3.40.50.300">
    <property type="entry name" value="P-loop containing nucleotide triphosphate hydrolases"/>
    <property type="match status" value="1"/>
</dbReference>
<dbReference type="Proteomes" id="UP001234354">
    <property type="component" value="Unassembled WGS sequence"/>
</dbReference>
<reference evidence="1" key="1">
    <citation type="submission" date="2023-07" db="EMBL/GenBank/DDBJ databases">
        <title>Functional and genomic diversity of the sorghum phyllosphere microbiome.</title>
        <authorList>
            <person name="Shade A."/>
        </authorList>
    </citation>
    <scope>NUCLEOTIDE SEQUENCE</scope>
    <source>
        <strain evidence="1">SORGH_AS_0908</strain>
    </source>
</reference>
<dbReference type="AlphaFoldDB" id="A0AAW8G6V9"/>
<keyword evidence="1" id="KW-0808">Transferase</keyword>
<dbReference type="EC" id="2.7.1.31" evidence="1"/>
<dbReference type="SUPFAM" id="SSF52540">
    <property type="entry name" value="P-loop containing nucleoside triphosphate hydrolases"/>
    <property type="match status" value="1"/>
</dbReference>
<dbReference type="InterPro" id="IPR027417">
    <property type="entry name" value="P-loop_NTPase"/>
</dbReference>
<evidence type="ECO:0000313" key="1">
    <source>
        <dbReference type="EMBL" id="MDQ1118210.1"/>
    </source>
</evidence>
<gene>
    <name evidence="1" type="ORF">QE383_000518</name>
</gene>
<comment type="caution">
    <text evidence="1">The sequence shown here is derived from an EMBL/GenBank/DDBJ whole genome shotgun (WGS) entry which is preliminary data.</text>
</comment>